<gene>
    <name evidence="3" type="ORF">AAT16_11980</name>
    <name evidence="4" type="ORF">SAMN05216235_1238</name>
</gene>
<evidence type="ECO:0000256" key="2">
    <source>
        <dbReference type="SAM" id="SignalP"/>
    </source>
</evidence>
<name>A0A0F7D4U5_9STAP</name>
<feature type="compositionally biased region" description="Polar residues" evidence="1">
    <location>
        <begin position="30"/>
        <end position="39"/>
    </location>
</feature>
<keyword evidence="2" id="KW-0732">Signal</keyword>
<feature type="region of interest" description="Disordered" evidence="1">
    <location>
        <begin position="28"/>
        <end position="50"/>
    </location>
</feature>
<dbReference type="RefSeq" id="WP_046791024.1">
    <property type="nucleotide sequence ID" value="NZ_CP011366.1"/>
</dbReference>
<evidence type="ECO:0000313" key="5">
    <source>
        <dbReference type="Proteomes" id="UP000034029"/>
    </source>
</evidence>
<evidence type="ECO:0008006" key="7">
    <source>
        <dbReference type="Google" id="ProtNLM"/>
    </source>
</evidence>
<dbReference type="EMBL" id="CP011366">
    <property type="protein sequence ID" value="AKG74845.1"/>
    <property type="molecule type" value="Genomic_DNA"/>
</dbReference>
<feature type="signal peptide" evidence="2">
    <location>
        <begin position="1"/>
        <end position="23"/>
    </location>
</feature>
<dbReference type="Proteomes" id="UP000034029">
    <property type="component" value="Chromosome"/>
</dbReference>
<dbReference type="PROSITE" id="PS51257">
    <property type="entry name" value="PROKAR_LIPOPROTEIN"/>
    <property type="match status" value="1"/>
</dbReference>
<dbReference type="AlphaFoldDB" id="A0A0F7D4U5"/>
<evidence type="ECO:0000313" key="4">
    <source>
        <dbReference type="EMBL" id="SFK69527.1"/>
    </source>
</evidence>
<reference evidence="5" key="2">
    <citation type="submission" date="2015-04" db="EMBL/GenBank/DDBJ databases">
        <title>Complete genome sequence of Salinicoccus halodurans strain H3B36, isolated from the Qaidam basin of China.</title>
        <authorList>
            <person name="Ma Y."/>
            <person name="Jiang K."/>
            <person name="Xue Y."/>
        </authorList>
    </citation>
    <scope>NUCLEOTIDE SEQUENCE [LARGE SCALE GENOMIC DNA]</scope>
    <source>
        <strain evidence="5">H3B36</strain>
    </source>
</reference>
<dbReference type="OrthoDB" id="2388603at2"/>
<reference evidence="3 5" key="1">
    <citation type="journal article" date="2015" name="Int. J. Syst. Evol. Microbiol.">
        <title>Complete genome sequence of Salinicoccus halodurans H3B36, isolated from the Qaidam Basin in China.</title>
        <authorList>
            <person name="Jiang K."/>
            <person name="Xue Y."/>
            <person name="Ma Y."/>
        </authorList>
    </citation>
    <scope>NUCLEOTIDE SEQUENCE [LARGE SCALE GENOMIC DNA]</scope>
    <source>
        <strain evidence="3 5">H3B36</strain>
    </source>
</reference>
<dbReference type="InterPro" id="IPR046720">
    <property type="entry name" value="DUF6612"/>
</dbReference>
<evidence type="ECO:0000256" key="1">
    <source>
        <dbReference type="SAM" id="MobiDB-lite"/>
    </source>
</evidence>
<keyword evidence="5" id="KW-1185">Reference proteome</keyword>
<evidence type="ECO:0000313" key="6">
    <source>
        <dbReference type="Proteomes" id="UP000183090"/>
    </source>
</evidence>
<dbReference type="KEGG" id="shv:AAT16_11980"/>
<sequence>MKVSKYILAALTASFIFAGCSEADEAGDNINETSGNTASEVDKYDDEQSAKEKVSNIEATDDESLNAVIERSKDINSYQALLNLEGKANDSRPEVLEADVRFKEGEGGGPPALHLKSEGKDRTFSKNGETFYHNGTDWVDISDSAGARHLYQVTYNNAVLSFAGIKDQLEKEEDGDTIIYSYDGESKKVFETFKQLLADNFGNINISTIDNKLEIEVDAKENLIKEVDYEAHGNTDNGSFELTGDVEFKSFNNIGEIEIPEEARN</sequence>
<feature type="compositionally biased region" description="Basic and acidic residues" evidence="1">
    <location>
        <begin position="40"/>
        <end position="50"/>
    </location>
</feature>
<protein>
    <recommendedName>
        <fullName evidence="7">Lipoprotein</fullName>
    </recommendedName>
</protein>
<dbReference type="EMBL" id="FOTB01000002">
    <property type="protein sequence ID" value="SFK69527.1"/>
    <property type="molecule type" value="Genomic_DNA"/>
</dbReference>
<dbReference type="Pfam" id="PF20316">
    <property type="entry name" value="DUF6612"/>
    <property type="match status" value="1"/>
</dbReference>
<accession>A0A0F7D4U5</accession>
<feature type="chain" id="PRO_5043960446" description="Lipoprotein" evidence="2">
    <location>
        <begin position="24"/>
        <end position="265"/>
    </location>
</feature>
<dbReference type="Proteomes" id="UP000183090">
    <property type="component" value="Unassembled WGS sequence"/>
</dbReference>
<evidence type="ECO:0000313" key="3">
    <source>
        <dbReference type="EMBL" id="AKG74845.1"/>
    </source>
</evidence>
<reference evidence="4 6" key="3">
    <citation type="submission" date="2016-10" db="EMBL/GenBank/DDBJ databases">
        <authorList>
            <person name="Varghese N."/>
            <person name="Submissions S."/>
        </authorList>
    </citation>
    <scope>NUCLEOTIDE SEQUENCE [LARGE SCALE GENOMIC DNA]</scope>
    <source>
        <strain evidence="4 6">CGMCC 1.6501</strain>
    </source>
</reference>
<proteinExistence type="predicted"/>
<organism evidence="4 6">
    <name type="scientific">Salinicoccus halodurans</name>
    <dbReference type="NCBI Taxonomy" id="407035"/>
    <lineage>
        <taxon>Bacteria</taxon>
        <taxon>Bacillati</taxon>
        <taxon>Bacillota</taxon>
        <taxon>Bacilli</taxon>
        <taxon>Bacillales</taxon>
        <taxon>Staphylococcaceae</taxon>
        <taxon>Salinicoccus</taxon>
    </lineage>
</organism>